<dbReference type="GO" id="GO:0005840">
    <property type="term" value="C:ribosome"/>
    <property type="evidence" value="ECO:0007669"/>
    <property type="project" value="UniProtKB-KW"/>
</dbReference>
<dbReference type="AlphaFoldDB" id="A0A1I6HW68"/>
<sequence>MRENSARWHIREATFNDVGALVQLEERCFDYSRMGRRSFRRLLAGNTGHVFVCMSEDGALAGYYLLLTRKNSRRWRLYSIATAPESRGTGLGRVLLEHAIHTAQQQGAISLGLEVKVDNTAAISLYEKLHFAVIDLLPEYYDDGTDGYRMRVSFDTSTNQENR</sequence>
<dbReference type="EMBL" id="FOYU01000004">
    <property type="protein sequence ID" value="SFR58685.1"/>
    <property type="molecule type" value="Genomic_DNA"/>
</dbReference>
<evidence type="ECO:0000313" key="5">
    <source>
        <dbReference type="Proteomes" id="UP000199424"/>
    </source>
</evidence>
<evidence type="ECO:0000259" key="3">
    <source>
        <dbReference type="PROSITE" id="PS51186"/>
    </source>
</evidence>
<organism evidence="4 5">
    <name type="scientific">Pseudidiomarina maritima</name>
    <dbReference type="NCBI Taxonomy" id="519453"/>
    <lineage>
        <taxon>Bacteria</taxon>
        <taxon>Pseudomonadati</taxon>
        <taxon>Pseudomonadota</taxon>
        <taxon>Gammaproteobacteria</taxon>
        <taxon>Alteromonadales</taxon>
        <taxon>Idiomarinaceae</taxon>
        <taxon>Pseudidiomarina</taxon>
    </lineage>
</organism>
<dbReference type="PANTHER" id="PTHR43420">
    <property type="entry name" value="ACETYLTRANSFERASE"/>
    <property type="match status" value="1"/>
</dbReference>
<feature type="domain" description="N-acetyltransferase" evidence="3">
    <location>
        <begin position="8"/>
        <end position="155"/>
    </location>
</feature>
<dbReference type="PROSITE" id="PS51186">
    <property type="entry name" value="GNAT"/>
    <property type="match status" value="1"/>
</dbReference>
<dbReference type="InterPro" id="IPR050680">
    <property type="entry name" value="YpeA/RimI_acetyltransf"/>
</dbReference>
<evidence type="ECO:0000256" key="2">
    <source>
        <dbReference type="ARBA" id="ARBA00023315"/>
    </source>
</evidence>
<protein>
    <submittedName>
        <fullName evidence="4">Ribosomal protein S18 acetylase RimI</fullName>
    </submittedName>
</protein>
<dbReference type="InterPro" id="IPR000182">
    <property type="entry name" value="GNAT_dom"/>
</dbReference>
<dbReference type="Pfam" id="PF00583">
    <property type="entry name" value="Acetyltransf_1"/>
    <property type="match status" value="1"/>
</dbReference>
<keyword evidence="4" id="KW-0689">Ribosomal protein</keyword>
<proteinExistence type="predicted"/>
<dbReference type="GO" id="GO:0016747">
    <property type="term" value="F:acyltransferase activity, transferring groups other than amino-acyl groups"/>
    <property type="evidence" value="ECO:0007669"/>
    <property type="project" value="InterPro"/>
</dbReference>
<dbReference type="Proteomes" id="UP000199424">
    <property type="component" value="Unassembled WGS sequence"/>
</dbReference>
<dbReference type="CDD" id="cd04301">
    <property type="entry name" value="NAT_SF"/>
    <property type="match status" value="1"/>
</dbReference>
<name>A0A1I6HW68_9GAMM</name>
<dbReference type="InterPro" id="IPR016181">
    <property type="entry name" value="Acyl_CoA_acyltransferase"/>
</dbReference>
<dbReference type="Gene3D" id="3.40.630.30">
    <property type="match status" value="1"/>
</dbReference>
<keyword evidence="4" id="KW-0687">Ribonucleoprotein</keyword>
<dbReference type="PANTHER" id="PTHR43420:SF12">
    <property type="entry name" value="N-ACETYLTRANSFERASE DOMAIN-CONTAINING PROTEIN"/>
    <property type="match status" value="1"/>
</dbReference>
<accession>A0A1I6HW68</accession>
<keyword evidence="2" id="KW-0012">Acyltransferase</keyword>
<reference evidence="5" key="1">
    <citation type="submission" date="2016-10" db="EMBL/GenBank/DDBJ databases">
        <authorList>
            <person name="Varghese N."/>
            <person name="Submissions S."/>
        </authorList>
    </citation>
    <scope>NUCLEOTIDE SEQUENCE [LARGE SCALE GENOMIC DNA]</scope>
    <source>
        <strain evidence="5">CGMCC 1.7285</strain>
    </source>
</reference>
<gene>
    <name evidence="4" type="ORF">SAMN04488070_2179</name>
</gene>
<dbReference type="SUPFAM" id="SSF55729">
    <property type="entry name" value="Acyl-CoA N-acyltransferases (Nat)"/>
    <property type="match status" value="1"/>
</dbReference>
<evidence type="ECO:0000256" key="1">
    <source>
        <dbReference type="ARBA" id="ARBA00022679"/>
    </source>
</evidence>
<keyword evidence="5" id="KW-1185">Reference proteome</keyword>
<evidence type="ECO:0000313" key="4">
    <source>
        <dbReference type="EMBL" id="SFR58685.1"/>
    </source>
</evidence>
<dbReference type="RefSeq" id="WP_092858468.1">
    <property type="nucleotide sequence ID" value="NZ_FOYU01000004.1"/>
</dbReference>
<keyword evidence="1" id="KW-0808">Transferase</keyword>